<evidence type="ECO:0000313" key="1">
    <source>
        <dbReference type="EMBL" id="GAA4438661.1"/>
    </source>
</evidence>
<dbReference type="RefSeq" id="WP_345160774.1">
    <property type="nucleotide sequence ID" value="NZ_BAABHC010000016.1"/>
</dbReference>
<comment type="caution">
    <text evidence="1">The sequence shown here is derived from an EMBL/GenBank/DDBJ whole genome shotgun (WGS) entry which is preliminary data.</text>
</comment>
<keyword evidence="2" id="KW-1185">Reference proteome</keyword>
<protein>
    <submittedName>
        <fullName evidence="1">Uncharacterized protein</fullName>
    </submittedName>
</protein>
<gene>
    <name evidence="1" type="ORF">GCM10023188_34350</name>
</gene>
<evidence type="ECO:0000313" key="2">
    <source>
        <dbReference type="Proteomes" id="UP001500552"/>
    </source>
</evidence>
<accession>A0ABP8LY18</accession>
<sequence>MGLKDLFDNLKKEVKVVQGEETKDKVYSNHNEFADEAAARQAFEQAKQKLFDVNGWSRMAGFNSEFNLYDSLGHRTTARKPEVGYYIDIILPASTMENWVQVTDIREEENLAEFVVHPSEKPQERGQGDKVIQHFFIKEASSTFRVVREGNTLHAYEIGRNEGINNEGQEAGNRALLNTLVAEGGWAGVQALQWDKLTKYLVHLEEADEEKS</sequence>
<reference evidence="2" key="1">
    <citation type="journal article" date="2019" name="Int. J. Syst. Evol. Microbiol.">
        <title>The Global Catalogue of Microorganisms (GCM) 10K type strain sequencing project: providing services to taxonomists for standard genome sequencing and annotation.</title>
        <authorList>
            <consortium name="The Broad Institute Genomics Platform"/>
            <consortium name="The Broad Institute Genome Sequencing Center for Infectious Disease"/>
            <person name="Wu L."/>
            <person name="Ma J."/>
        </authorList>
    </citation>
    <scope>NUCLEOTIDE SEQUENCE [LARGE SCALE GENOMIC DNA]</scope>
    <source>
        <strain evidence="2">JCM 17926</strain>
    </source>
</reference>
<name>A0ABP8LY18_9BACT</name>
<dbReference type="EMBL" id="BAABHC010000016">
    <property type="protein sequence ID" value="GAA4438661.1"/>
    <property type="molecule type" value="Genomic_DNA"/>
</dbReference>
<organism evidence="1 2">
    <name type="scientific">Pontibacter saemangeumensis</name>
    <dbReference type="NCBI Taxonomy" id="1084525"/>
    <lineage>
        <taxon>Bacteria</taxon>
        <taxon>Pseudomonadati</taxon>
        <taxon>Bacteroidota</taxon>
        <taxon>Cytophagia</taxon>
        <taxon>Cytophagales</taxon>
        <taxon>Hymenobacteraceae</taxon>
        <taxon>Pontibacter</taxon>
    </lineage>
</organism>
<dbReference type="Proteomes" id="UP001500552">
    <property type="component" value="Unassembled WGS sequence"/>
</dbReference>
<proteinExistence type="predicted"/>